<feature type="compositionally biased region" description="Polar residues" evidence="2">
    <location>
        <begin position="458"/>
        <end position="479"/>
    </location>
</feature>
<reference evidence="5" key="3">
    <citation type="journal article" date="2014" name="Nature">
        <title>Elephant shark genome provides unique insights into gnathostome evolution.</title>
        <authorList>
            <consortium name="International Elephant Shark Genome Sequencing Consortium"/>
            <person name="Venkatesh B."/>
            <person name="Lee A.P."/>
            <person name="Ravi V."/>
            <person name="Maurya A.K."/>
            <person name="Lian M.M."/>
            <person name="Swann J.B."/>
            <person name="Ohta Y."/>
            <person name="Flajnik M.F."/>
            <person name="Sutoh Y."/>
            <person name="Kasahara M."/>
            <person name="Hoon S."/>
            <person name="Gangu V."/>
            <person name="Roy S.W."/>
            <person name="Irimia M."/>
            <person name="Korzh V."/>
            <person name="Kondrychyn I."/>
            <person name="Lim Z.W."/>
            <person name="Tay B.H."/>
            <person name="Tohari S."/>
            <person name="Kong K.W."/>
            <person name="Ho S."/>
            <person name="Lorente-Galdos B."/>
            <person name="Quilez J."/>
            <person name="Marques-Bonet T."/>
            <person name="Raney B.J."/>
            <person name="Ingham P.W."/>
            <person name="Tay A."/>
            <person name="Hillier L.W."/>
            <person name="Minx P."/>
            <person name="Boehm T."/>
            <person name="Wilson R.K."/>
            <person name="Brenner S."/>
            <person name="Warren W.C."/>
        </authorList>
    </citation>
    <scope>NUCLEOTIDE SEQUENCE [LARGE SCALE GENOMIC DNA]</scope>
</reference>
<reference evidence="5" key="2">
    <citation type="journal article" date="2007" name="PLoS Biol.">
        <title>Survey sequencing and comparative analysis of the elephant shark (Callorhinchus milii) genome.</title>
        <authorList>
            <person name="Venkatesh B."/>
            <person name="Kirkness E.F."/>
            <person name="Loh Y.H."/>
            <person name="Halpern A.L."/>
            <person name="Lee A.P."/>
            <person name="Johnson J."/>
            <person name="Dandona N."/>
            <person name="Viswanathan L.D."/>
            <person name="Tay A."/>
            <person name="Venter J.C."/>
            <person name="Strausberg R.L."/>
            <person name="Brenner S."/>
        </authorList>
    </citation>
    <scope>NUCLEOTIDE SEQUENCE [LARGE SCALE GENOMIC DNA]</scope>
</reference>
<dbReference type="FunFam" id="3.10.20.230:FF:000004">
    <property type="entry name" value="Doublecortin domain containing 2"/>
    <property type="match status" value="1"/>
</dbReference>
<gene>
    <name evidence="4" type="primary">LOC103185972</name>
</gene>
<dbReference type="Pfam" id="PF03607">
    <property type="entry name" value="DCX"/>
    <property type="match status" value="2"/>
</dbReference>
<dbReference type="SUPFAM" id="SSF89837">
    <property type="entry name" value="Doublecortin (DC)"/>
    <property type="match status" value="2"/>
</dbReference>
<name>A0A4W3I1S5_CALMI</name>
<keyword evidence="5" id="KW-1185">Reference proteome</keyword>
<accession>A0A4W3I1S5</accession>
<reference evidence="5" key="1">
    <citation type="journal article" date="2006" name="Science">
        <title>Ancient noncoding elements conserved in the human genome.</title>
        <authorList>
            <person name="Venkatesh B."/>
            <person name="Kirkness E.F."/>
            <person name="Loh Y.H."/>
            <person name="Halpern A.L."/>
            <person name="Lee A.P."/>
            <person name="Johnson J."/>
            <person name="Dandona N."/>
            <person name="Viswanathan L.D."/>
            <person name="Tay A."/>
            <person name="Venter J.C."/>
            <person name="Strausberg R.L."/>
            <person name="Brenner S."/>
        </authorList>
    </citation>
    <scope>NUCLEOTIDE SEQUENCE [LARGE SCALE GENOMIC DNA]</scope>
</reference>
<organism evidence="4 5">
    <name type="scientific">Callorhinchus milii</name>
    <name type="common">Ghost shark</name>
    <dbReference type="NCBI Taxonomy" id="7868"/>
    <lineage>
        <taxon>Eukaryota</taxon>
        <taxon>Metazoa</taxon>
        <taxon>Chordata</taxon>
        <taxon>Craniata</taxon>
        <taxon>Vertebrata</taxon>
        <taxon>Chondrichthyes</taxon>
        <taxon>Holocephali</taxon>
        <taxon>Chimaeriformes</taxon>
        <taxon>Callorhinchidae</taxon>
        <taxon>Callorhinchus</taxon>
    </lineage>
</organism>
<feature type="compositionally biased region" description="Basic and acidic residues" evidence="2">
    <location>
        <begin position="443"/>
        <end position="457"/>
    </location>
</feature>
<dbReference type="InterPro" id="IPR003533">
    <property type="entry name" value="Doublecortin_dom"/>
</dbReference>
<evidence type="ECO:0000256" key="2">
    <source>
        <dbReference type="SAM" id="MobiDB-lite"/>
    </source>
</evidence>
<dbReference type="PANTHER" id="PTHR23004:SF9">
    <property type="entry name" value="DOUBLECORTIN DOMAIN-CONTAINING PROTEIN 2C"/>
    <property type="match status" value="1"/>
</dbReference>
<dbReference type="PANTHER" id="PTHR23004">
    <property type="entry name" value="DOUBLECORTIN DOMAIN CONTAINING 2"/>
    <property type="match status" value="1"/>
</dbReference>
<dbReference type="GO" id="GO:0005874">
    <property type="term" value="C:microtubule"/>
    <property type="evidence" value="ECO:0007669"/>
    <property type="project" value="TreeGrafter"/>
</dbReference>
<sequence>YEAVTWVAMATASRGVLSQPPAAKSVIVYRNGDPFFTGRRFLINYKQVSTFDNFLNQVTRGINAPFGAVRSIYTPRDGHRVLDLDDLQNGASYVAAGAEKFKTLDYLQITTKKPQRKKSEMIRPVVHSRIVVSARWRKYNHEPCTINIFTNGDLLIPPVRLLIPKYISQDWNRVLAMVTEKIHLRTGAVQRLCTLDGISLLGAAELDNTQYYVAVGSEKFKKLPYYQVLSKKMTARETPGFHSELLPPIRRGRKVRERSEDDSTHSPGDGLMIVGPSQALKGHSEELGAKAAREENTIFRAKPVKIKCDKPAESPLSGYEENGVFKAQDSRKETEDAVEVREDADTGVDLPIDQVPAEIVHEEEILANDNTVSTAHHKNGLDQGDEGYWNSSEQYSEPNGWAGDEDGVVESVKECNKNNKENTSNSLHDHDRTLGKSNTETPAKGELHRQQEDRMKEGSQTANEECTSDVPSGTKSSVPGQKEPAGRKSDTQHGHVEMQHHVEEALELEKAPRGQEKFRKRFGFHFRRSAKSKGRFYRCTELVRFSHLYKNTRQRLI</sequence>
<dbReference type="GO" id="GO:0035556">
    <property type="term" value="P:intracellular signal transduction"/>
    <property type="evidence" value="ECO:0007669"/>
    <property type="project" value="InterPro"/>
</dbReference>
<dbReference type="Gene3D" id="3.10.20.230">
    <property type="entry name" value="Doublecortin domain"/>
    <property type="match status" value="2"/>
</dbReference>
<evidence type="ECO:0000256" key="1">
    <source>
        <dbReference type="ARBA" id="ARBA00022737"/>
    </source>
</evidence>
<dbReference type="PROSITE" id="PS50309">
    <property type="entry name" value="DC"/>
    <property type="match status" value="2"/>
</dbReference>
<dbReference type="CDD" id="cd17071">
    <property type="entry name" value="DCX1_DCDC2_like"/>
    <property type="match status" value="1"/>
</dbReference>
<evidence type="ECO:0000313" key="5">
    <source>
        <dbReference type="Proteomes" id="UP000314986"/>
    </source>
</evidence>
<keyword evidence="1" id="KW-0677">Repeat</keyword>
<dbReference type="SMART" id="SM00537">
    <property type="entry name" value="DCX"/>
    <property type="match status" value="2"/>
</dbReference>
<dbReference type="OMA" id="SHEGEAN"/>
<reference evidence="4" key="4">
    <citation type="submission" date="2025-08" db="UniProtKB">
        <authorList>
            <consortium name="Ensembl"/>
        </authorList>
    </citation>
    <scope>IDENTIFICATION</scope>
</reference>
<dbReference type="InterPro" id="IPR036572">
    <property type="entry name" value="Doublecortin_dom_sf"/>
</dbReference>
<dbReference type="Proteomes" id="UP000314986">
    <property type="component" value="Unassembled WGS sequence"/>
</dbReference>
<dbReference type="GO" id="GO:0005815">
    <property type="term" value="C:microtubule organizing center"/>
    <property type="evidence" value="ECO:0007669"/>
    <property type="project" value="TreeGrafter"/>
</dbReference>
<feature type="region of interest" description="Disordered" evidence="2">
    <location>
        <begin position="417"/>
        <end position="494"/>
    </location>
</feature>
<feature type="domain" description="Doublecortin" evidence="3">
    <location>
        <begin position="144"/>
        <end position="226"/>
    </location>
</feature>
<feature type="region of interest" description="Disordered" evidence="2">
    <location>
        <begin position="241"/>
        <end position="276"/>
    </location>
</feature>
<dbReference type="InParanoid" id="A0A4W3I1S5"/>
<evidence type="ECO:0000259" key="3">
    <source>
        <dbReference type="PROSITE" id="PS50309"/>
    </source>
</evidence>
<dbReference type="Ensembl" id="ENSCMIT00000015420.1">
    <property type="protein sequence ID" value="ENSCMIP00000015104.1"/>
    <property type="gene ID" value="ENSCMIG00000007409.1"/>
</dbReference>
<dbReference type="GeneTree" id="ENSGT00940000164359"/>
<feature type="domain" description="Doublecortin" evidence="3">
    <location>
        <begin position="24"/>
        <end position="107"/>
    </location>
</feature>
<dbReference type="FunFam" id="3.10.20.230:FF:000011">
    <property type="entry name" value="Doublecortin domain containing 2B"/>
    <property type="match status" value="1"/>
</dbReference>
<dbReference type="AlphaFoldDB" id="A0A4W3I1S5"/>
<evidence type="ECO:0000313" key="4">
    <source>
        <dbReference type="Ensembl" id="ENSCMIP00000015104.1"/>
    </source>
</evidence>
<feature type="region of interest" description="Disordered" evidence="2">
    <location>
        <begin position="371"/>
        <end position="405"/>
    </location>
</feature>
<feature type="compositionally biased region" description="Basic and acidic residues" evidence="2">
    <location>
        <begin position="484"/>
        <end position="494"/>
    </location>
</feature>
<reference evidence="4" key="5">
    <citation type="submission" date="2025-09" db="UniProtKB">
        <authorList>
            <consortium name="Ensembl"/>
        </authorList>
    </citation>
    <scope>IDENTIFICATION</scope>
</reference>
<dbReference type="STRING" id="7868.ENSCMIP00000015104"/>
<protein>
    <submittedName>
        <fullName evidence="4">Doublecortin domain-containing protein 2-like</fullName>
    </submittedName>
</protein>
<proteinExistence type="predicted"/>